<keyword evidence="6" id="KW-0012">Acyltransferase</keyword>
<dbReference type="PANTHER" id="PTHR43199:SF1">
    <property type="entry name" value="GLUTATHIONE HYDROLASE PROENZYME"/>
    <property type="match status" value="1"/>
</dbReference>
<dbReference type="InterPro" id="IPR029055">
    <property type="entry name" value="Ntn_hydrolases_N"/>
</dbReference>
<dbReference type="GO" id="GO:0103068">
    <property type="term" value="F:leukotriene C4 gamma-glutamyl transferase activity"/>
    <property type="evidence" value="ECO:0007669"/>
    <property type="project" value="UniProtKB-EC"/>
</dbReference>
<dbReference type="RefSeq" id="WP_183780228.1">
    <property type="nucleotide sequence ID" value="NZ_JACIBS010000001.1"/>
</dbReference>
<evidence type="ECO:0000256" key="5">
    <source>
        <dbReference type="SAM" id="MobiDB-lite"/>
    </source>
</evidence>
<dbReference type="EC" id="2.3.2.2" evidence="6"/>
<dbReference type="InterPro" id="IPR043137">
    <property type="entry name" value="GGT_ssub_C"/>
</dbReference>
<dbReference type="Pfam" id="PF01019">
    <property type="entry name" value="G_glu_transpept"/>
    <property type="match status" value="2"/>
</dbReference>
<dbReference type="GO" id="GO:0036374">
    <property type="term" value="F:glutathione hydrolase activity"/>
    <property type="evidence" value="ECO:0007669"/>
    <property type="project" value="UniProtKB-EC"/>
</dbReference>
<dbReference type="PANTHER" id="PTHR43199">
    <property type="entry name" value="GLUTATHIONE HYDROLASE"/>
    <property type="match status" value="1"/>
</dbReference>
<keyword evidence="4" id="KW-0865">Zymogen</keyword>
<comment type="caution">
    <text evidence="6">The sequence shown here is derived from an EMBL/GenBank/DDBJ whole genome shotgun (WGS) entry which is preliminary data.</text>
</comment>
<evidence type="ECO:0000313" key="7">
    <source>
        <dbReference type="Proteomes" id="UP000564573"/>
    </source>
</evidence>
<organism evidence="6 7">
    <name type="scientific">Prauserella sediminis</name>
    <dbReference type="NCBI Taxonomy" id="577680"/>
    <lineage>
        <taxon>Bacteria</taxon>
        <taxon>Bacillati</taxon>
        <taxon>Actinomycetota</taxon>
        <taxon>Actinomycetes</taxon>
        <taxon>Pseudonocardiales</taxon>
        <taxon>Pseudonocardiaceae</taxon>
        <taxon>Prauserella</taxon>
        <taxon>Prauserella salsuginis group</taxon>
    </lineage>
</organism>
<dbReference type="Proteomes" id="UP000564573">
    <property type="component" value="Unassembled WGS sequence"/>
</dbReference>
<keyword evidence="2 6" id="KW-0808">Transferase</keyword>
<dbReference type="Gene3D" id="3.60.20.40">
    <property type="match status" value="1"/>
</dbReference>
<name>A0A839XR71_9PSEU</name>
<comment type="similarity">
    <text evidence="1">Belongs to the gamma-glutamyltransferase family.</text>
</comment>
<evidence type="ECO:0000256" key="2">
    <source>
        <dbReference type="ARBA" id="ARBA00022679"/>
    </source>
</evidence>
<dbReference type="EMBL" id="JACIBS010000001">
    <property type="protein sequence ID" value="MBB3662405.1"/>
    <property type="molecule type" value="Genomic_DNA"/>
</dbReference>
<accession>A0A839XR71</accession>
<dbReference type="EC" id="3.4.19.13" evidence="6"/>
<keyword evidence="3 6" id="KW-0378">Hydrolase</keyword>
<proteinExistence type="inferred from homology"/>
<dbReference type="AlphaFoldDB" id="A0A839XR71"/>
<reference evidence="6 7" key="1">
    <citation type="submission" date="2020-08" db="EMBL/GenBank/DDBJ databases">
        <title>Sequencing the genomes of 1000 actinobacteria strains.</title>
        <authorList>
            <person name="Klenk H.-P."/>
        </authorList>
    </citation>
    <scope>NUCLEOTIDE SEQUENCE [LARGE SCALE GENOMIC DNA]</scope>
    <source>
        <strain evidence="6 7">DSM 45267</strain>
    </source>
</reference>
<protein>
    <submittedName>
        <fullName evidence="6">Gamma-glutamyltranspeptidase/glutathione hydrolase</fullName>
        <ecNumber evidence="6">2.3.2.2</ecNumber>
        <ecNumber evidence="6">3.4.19.13</ecNumber>
    </submittedName>
</protein>
<evidence type="ECO:0000256" key="3">
    <source>
        <dbReference type="ARBA" id="ARBA00022801"/>
    </source>
</evidence>
<dbReference type="InterPro" id="IPR051792">
    <property type="entry name" value="GGT_bact"/>
</dbReference>
<dbReference type="PRINTS" id="PR01210">
    <property type="entry name" value="GGTRANSPTASE"/>
</dbReference>
<feature type="region of interest" description="Disordered" evidence="5">
    <location>
        <begin position="308"/>
        <end position="327"/>
    </location>
</feature>
<dbReference type="SUPFAM" id="SSF56235">
    <property type="entry name" value="N-terminal nucleophile aminohydrolases (Ntn hydrolases)"/>
    <property type="match status" value="1"/>
</dbReference>
<evidence type="ECO:0000256" key="1">
    <source>
        <dbReference type="ARBA" id="ARBA00009381"/>
    </source>
</evidence>
<gene>
    <name evidence="6" type="ORF">FB384_001309</name>
</gene>
<sequence>MDRATVAELGLRARFGRKEPVEGRRGIVVTSHPLAVRAGTDVLKEGGNACDAALAAAAAQLVVEPHMTAVTGGLSVLYHDAASATSSYLNGNVAAPLTRLAGFGGADLSTGRGVPVPGWWPAFRAAHARFGTGTRNRLLAPAVQLAHDGFPVHPYLFGELYAHRAELGAHPQAREAYLPGGSLVAPGDTLRQERLGRTLQRLRDEDLDYYLGDFARAFSSECVRGGGVITPDDFHAYEPGWYEPVRGSYRGVEVVASAPPDDGGAQLVDAMHRLETCDVPSMGPATESADTLELLARVHNDVYYAPARTGEEPAPAGGPRHGRMPSPGTIHVTVVDERRNIASITHSHMASPWVNGLFAEGTQLSGGGSFFQRGMPEPGRRARVYLAPNLLLSAGRPVLASGSPSVSLVACLLQNLVHLVDFGLPIEEVVAMPRFGARPHEPEHGWLPGVTLEHGFPADVDTEFRRRWAASGGWLSDLGPWHSLTGNFEGVTLDAGSGLLRSCADPRRNGAAEAY</sequence>
<evidence type="ECO:0000256" key="4">
    <source>
        <dbReference type="ARBA" id="ARBA00023145"/>
    </source>
</evidence>
<evidence type="ECO:0000313" key="6">
    <source>
        <dbReference type="EMBL" id="MBB3662405.1"/>
    </source>
</evidence>
<keyword evidence="7" id="KW-1185">Reference proteome</keyword>